<organism evidence="7 8">
    <name type="scientific">Thermus thermophilus (strain ATCC 27634 / DSM 579 / HB8)</name>
    <dbReference type="NCBI Taxonomy" id="300852"/>
    <lineage>
        <taxon>Bacteria</taxon>
        <taxon>Thermotogati</taxon>
        <taxon>Deinococcota</taxon>
        <taxon>Deinococci</taxon>
        <taxon>Thermales</taxon>
        <taxon>Thermaceae</taxon>
        <taxon>Thermus</taxon>
    </lineage>
</organism>
<keyword evidence="8" id="KW-1185">Reference proteome</keyword>
<dbReference type="PhylomeDB" id="Q5SKF5"/>
<keyword evidence="4" id="KW-0732">Signal</keyword>
<evidence type="ECO:0000256" key="6">
    <source>
        <dbReference type="ARBA" id="ARBA00049753"/>
    </source>
</evidence>
<dbReference type="GO" id="GO:0030313">
    <property type="term" value="C:cell envelope"/>
    <property type="evidence" value="ECO:0007669"/>
    <property type="project" value="UniProtKB-SubCell"/>
</dbReference>
<evidence type="ECO:0000256" key="1">
    <source>
        <dbReference type="ARBA" id="ARBA00004196"/>
    </source>
</evidence>
<keyword evidence="3" id="KW-0813">Transport</keyword>
<comment type="function">
    <text evidence="5">Part of a binding-protein-dependent transport system for a sugar.</text>
</comment>
<evidence type="ECO:0000256" key="4">
    <source>
        <dbReference type="ARBA" id="ARBA00022729"/>
    </source>
</evidence>
<dbReference type="SUPFAM" id="SSF53850">
    <property type="entry name" value="Periplasmic binding protein-like II"/>
    <property type="match status" value="1"/>
</dbReference>
<dbReference type="PANTHER" id="PTHR43649">
    <property type="entry name" value="ARABINOSE-BINDING PROTEIN-RELATED"/>
    <property type="match status" value="1"/>
</dbReference>
<protein>
    <recommendedName>
        <fullName evidence="6">Probable sugar-binding periplasmic protein</fullName>
    </recommendedName>
</protein>
<reference evidence="7 8" key="1">
    <citation type="submission" date="2004-11" db="EMBL/GenBank/DDBJ databases">
        <title>Complete genome sequence of Thermus thermophilus HB8.</title>
        <authorList>
            <person name="Masui R."/>
            <person name="Kurokawa K."/>
            <person name="Nakagawa N."/>
            <person name="Tokunaga F."/>
            <person name="Koyama Y."/>
            <person name="Shibata T."/>
            <person name="Oshima T."/>
            <person name="Yokoyama S."/>
            <person name="Yasunaga T."/>
            <person name="Kuramitsu S."/>
        </authorList>
    </citation>
    <scope>NUCLEOTIDE SEQUENCE [LARGE SCALE GENOMIC DNA]</scope>
    <source>
        <strain evidence="8">ATCC 27634 / DSM 579 / HB8</strain>
    </source>
</reference>
<proteinExistence type="inferred from homology"/>
<gene>
    <name evidence="7" type="ordered locus">TTHA0688</name>
</gene>
<dbReference type="SMR" id="Q5SKF5"/>
<dbReference type="HOGENOM" id="CLU_031285_15_1_0"/>
<dbReference type="PATRIC" id="fig|300852.9.peg.682"/>
<name>Q5SKF5_THET8</name>
<evidence type="ECO:0000313" key="7">
    <source>
        <dbReference type="EMBL" id="BAD70511.1"/>
    </source>
</evidence>
<comment type="similarity">
    <text evidence="2">Belongs to the bacterial solute-binding protein 1 family.</text>
</comment>
<dbReference type="EnsemblBacteria" id="BAD70511">
    <property type="protein sequence ID" value="BAD70511"/>
    <property type="gene ID" value="BAD70511"/>
</dbReference>
<dbReference type="eggNOG" id="COG1653">
    <property type="taxonomic scope" value="Bacteria"/>
</dbReference>
<sequence>MEVKGMRKWLLAIGMVLGLSALAQGGKLEIFSWWAGDEGPALEALIRLYKQKYPGVEVINATVTGGAGVNARAVLKTRMLGGDPPDTFQVHAGMELIGTWVVANRMEDLSALFRQEGWLQAFPKGLIDLISYKGGIWSVPVNIHRSNVMWYLPAKLKEWGVNPPRTWDEFLATCQTLKQKGLEAPLALGENWTQQHLWESVALAVLGPDDWNNLWNGKLKFTDPKAVRAWEVFGRVLDCANKDAAGLSWQQAVDRVVQGKAAFNVMGDWAAGYMTTTLKLKPGTDFAWAPSPGTQGVFMMLSDSFGLPKGAKNRQNAINWLRLVGSKEGQDTFNPLKGSIAARLDSDPSKYNAYGQSAMKDWRSNRIVGSLVHGAVAPESFMSQFGTVMEIFLQTRNPQAAANAAQAIADQVGLGRLGQ</sequence>
<evidence type="ECO:0000256" key="2">
    <source>
        <dbReference type="ARBA" id="ARBA00008520"/>
    </source>
</evidence>
<dbReference type="KEGG" id="ttj:TTHA0688"/>
<dbReference type="Gene3D" id="3.40.190.10">
    <property type="entry name" value="Periplasmic binding protein-like II"/>
    <property type="match status" value="2"/>
</dbReference>
<dbReference type="InterPro" id="IPR050490">
    <property type="entry name" value="Bact_solute-bd_prot1"/>
</dbReference>
<dbReference type="InterPro" id="IPR006059">
    <property type="entry name" value="SBP"/>
</dbReference>
<dbReference type="Proteomes" id="UP000000532">
    <property type="component" value="Chromosome"/>
</dbReference>
<accession>Q5SKF5</accession>
<dbReference type="EMBL" id="AP008226">
    <property type="protein sequence ID" value="BAD70511.1"/>
    <property type="molecule type" value="Genomic_DNA"/>
</dbReference>
<comment type="subcellular location">
    <subcellularLocation>
        <location evidence="1">Cell envelope</location>
    </subcellularLocation>
</comment>
<evidence type="ECO:0000256" key="5">
    <source>
        <dbReference type="ARBA" id="ARBA00049629"/>
    </source>
</evidence>
<dbReference type="AlphaFoldDB" id="Q5SKF5"/>
<evidence type="ECO:0000256" key="3">
    <source>
        <dbReference type="ARBA" id="ARBA00022448"/>
    </source>
</evidence>
<evidence type="ECO:0000313" key="8">
    <source>
        <dbReference type="Proteomes" id="UP000000532"/>
    </source>
</evidence>
<dbReference type="PANTHER" id="PTHR43649:SF28">
    <property type="entry name" value="BINDING PROTEIN COMPONENT OF ABC SUGAR TRANSPORTER-RELATED"/>
    <property type="match status" value="1"/>
</dbReference>
<dbReference type="Pfam" id="PF01547">
    <property type="entry name" value="SBP_bac_1"/>
    <property type="match status" value="1"/>
</dbReference>